<feature type="transmembrane region" description="Helical" evidence="6">
    <location>
        <begin position="150"/>
        <end position="170"/>
    </location>
</feature>
<dbReference type="eggNOG" id="COG2244">
    <property type="taxonomic scope" value="Bacteria"/>
</dbReference>
<dbReference type="InterPro" id="IPR050833">
    <property type="entry name" value="Poly_Biosynth_Transport"/>
</dbReference>
<dbReference type="HOGENOM" id="CLU_558793_0_0_3"/>
<evidence type="ECO:0000313" key="8">
    <source>
        <dbReference type="Proteomes" id="UP000002592"/>
    </source>
</evidence>
<feature type="transmembrane region" description="Helical" evidence="6">
    <location>
        <begin position="455"/>
        <end position="477"/>
    </location>
</feature>
<comment type="subcellular location">
    <subcellularLocation>
        <location evidence="1">Cell membrane</location>
        <topology evidence="1">Multi-pass membrane protein</topology>
    </subcellularLocation>
</comment>
<dbReference type="Proteomes" id="UP000002592">
    <property type="component" value="Chromosome"/>
</dbReference>
<dbReference type="EMBL" id="CP000553">
    <property type="protein sequence ID" value="ABM75426.1"/>
    <property type="molecule type" value="Genomic_DNA"/>
</dbReference>
<feature type="transmembrane region" description="Helical" evidence="6">
    <location>
        <begin position="327"/>
        <end position="352"/>
    </location>
</feature>
<keyword evidence="3 6" id="KW-0812">Transmembrane</keyword>
<evidence type="ECO:0000256" key="1">
    <source>
        <dbReference type="ARBA" id="ARBA00004651"/>
    </source>
</evidence>
<evidence type="ECO:0000256" key="3">
    <source>
        <dbReference type="ARBA" id="ARBA00022692"/>
    </source>
</evidence>
<evidence type="ECO:0000256" key="6">
    <source>
        <dbReference type="SAM" id="Phobius"/>
    </source>
</evidence>
<evidence type="ECO:0008006" key="9">
    <source>
        <dbReference type="Google" id="ProtNLM"/>
    </source>
</evidence>
<feature type="transmembrane region" description="Helical" evidence="6">
    <location>
        <begin position="299"/>
        <end position="321"/>
    </location>
</feature>
<name>A2C1R6_PROM1</name>
<evidence type="ECO:0000256" key="2">
    <source>
        <dbReference type="ARBA" id="ARBA00022475"/>
    </source>
</evidence>
<dbReference type="PANTHER" id="PTHR30250">
    <property type="entry name" value="PST FAMILY PREDICTED COLANIC ACID TRANSPORTER"/>
    <property type="match status" value="1"/>
</dbReference>
<dbReference type="Pfam" id="PF13440">
    <property type="entry name" value="Polysacc_synt_3"/>
    <property type="match status" value="1"/>
</dbReference>
<dbReference type="RefSeq" id="WP_011823571.1">
    <property type="nucleotide sequence ID" value="NC_008819.1"/>
</dbReference>
<evidence type="ECO:0000256" key="4">
    <source>
        <dbReference type="ARBA" id="ARBA00022989"/>
    </source>
</evidence>
<dbReference type="KEGG" id="pme:NATL1_08681"/>
<dbReference type="GO" id="GO:0005886">
    <property type="term" value="C:plasma membrane"/>
    <property type="evidence" value="ECO:0007669"/>
    <property type="project" value="UniProtKB-SubCell"/>
</dbReference>
<evidence type="ECO:0000313" key="7">
    <source>
        <dbReference type="EMBL" id="ABM75426.1"/>
    </source>
</evidence>
<gene>
    <name evidence="7" type="ordered locus">NATL1_08681</name>
</gene>
<feature type="transmembrane region" description="Helical" evidence="6">
    <location>
        <begin position="364"/>
        <end position="384"/>
    </location>
</feature>
<organism evidence="7 8">
    <name type="scientific">Prochlorococcus marinus (strain NATL1A)</name>
    <dbReference type="NCBI Taxonomy" id="167555"/>
    <lineage>
        <taxon>Bacteria</taxon>
        <taxon>Bacillati</taxon>
        <taxon>Cyanobacteriota</taxon>
        <taxon>Cyanophyceae</taxon>
        <taxon>Synechococcales</taxon>
        <taxon>Prochlorococcaceae</taxon>
        <taxon>Prochlorococcus</taxon>
    </lineage>
</organism>
<sequence>MKPKYSISNIIKYSSGEIISRIPLTLLEMSLVAILSPSLYGAWSLIQSLVSYGNFSHFGIASSLTRKEPGLISKNLFAQIKKYRSNAYASQIIIIIFISLILILWNKIFKNSFELIGGYPSIIFLLITIYLQQLLIVGYSSSINELKIKLVSFLRIFYSLIFLFLGLLAAIYHKSIYSLLISWSISLLVTFIILIRNVPSLRIKPEFDRHITKLLLFDGFPILFQGLQRFAIVNIDRLFLIKVSTLENLGYYSIGLLASNLVSLPGTIITKVTLPIILRRISSLGFYTDENKKVVKVSIMLIHKSCIFLGLILTVFLPIIIRNLFPAYLPSLDLCTILIIVGVEIGIAQSCIDFTLAVGKKKKILIITSLFIPIILISHSLFWINYKSITFLAISLFICITVYTSIIINICLNYFKINRAESKRINLIIISDILKYLILGLSYNFALNTSLDNKYYIILIIILISTSLIITEINSIIKVSKEYQKLNN</sequence>
<reference evidence="8" key="1">
    <citation type="journal article" date="2007" name="PLoS Genet.">
        <title>Patterns and implications of gene gain and loss in the evolution of Prochlorococcus.</title>
        <authorList>
            <person name="Kettler G.C."/>
            <person name="Martiny A.C."/>
            <person name="Huang K."/>
            <person name="Zucker J."/>
            <person name="Coleman M.L."/>
            <person name="Rodrigue S."/>
            <person name="Chen F."/>
            <person name="Lapidus A."/>
            <person name="Ferriera S."/>
            <person name="Johnson J."/>
            <person name="Steglich C."/>
            <person name="Church G.M."/>
            <person name="Richardson P."/>
            <person name="Chisholm S.W."/>
        </authorList>
    </citation>
    <scope>NUCLEOTIDE SEQUENCE [LARGE SCALE GENOMIC DNA]</scope>
    <source>
        <strain evidence="8">NATL1A</strain>
    </source>
</reference>
<dbReference type="PANTHER" id="PTHR30250:SF11">
    <property type="entry name" value="O-ANTIGEN TRANSPORTER-RELATED"/>
    <property type="match status" value="1"/>
</dbReference>
<feature type="transmembrane region" description="Helical" evidence="6">
    <location>
        <begin position="215"/>
        <end position="232"/>
    </location>
</feature>
<protein>
    <recommendedName>
        <fullName evidence="9">Polysaccharide biosynthesis protein</fullName>
    </recommendedName>
</protein>
<dbReference type="AlphaFoldDB" id="A2C1R6"/>
<keyword evidence="5 6" id="KW-0472">Membrane</keyword>
<feature type="transmembrane region" description="Helical" evidence="6">
    <location>
        <begin position="117"/>
        <end position="138"/>
    </location>
</feature>
<accession>A2C1R6</accession>
<feature type="transmembrane region" description="Helical" evidence="6">
    <location>
        <begin position="176"/>
        <end position="195"/>
    </location>
</feature>
<keyword evidence="4 6" id="KW-1133">Transmembrane helix</keyword>
<feature type="transmembrane region" description="Helical" evidence="6">
    <location>
        <begin position="424"/>
        <end position="443"/>
    </location>
</feature>
<feature type="transmembrane region" description="Helical" evidence="6">
    <location>
        <begin position="252"/>
        <end position="278"/>
    </location>
</feature>
<feature type="transmembrane region" description="Helical" evidence="6">
    <location>
        <begin position="86"/>
        <end position="105"/>
    </location>
</feature>
<keyword evidence="2" id="KW-1003">Cell membrane</keyword>
<proteinExistence type="predicted"/>
<feature type="transmembrane region" description="Helical" evidence="6">
    <location>
        <begin position="390"/>
        <end position="412"/>
    </location>
</feature>
<evidence type="ECO:0000256" key="5">
    <source>
        <dbReference type="ARBA" id="ARBA00023136"/>
    </source>
</evidence>